<feature type="transmembrane region" description="Helical" evidence="1">
    <location>
        <begin position="128"/>
        <end position="148"/>
    </location>
</feature>
<dbReference type="EMBL" id="KZ805455">
    <property type="protein sequence ID" value="PVH96766.1"/>
    <property type="molecule type" value="Genomic_DNA"/>
</dbReference>
<keyword evidence="1" id="KW-1133">Transmembrane helix</keyword>
<feature type="transmembrane region" description="Helical" evidence="1">
    <location>
        <begin position="57"/>
        <end position="74"/>
    </location>
</feature>
<organism evidence="2 3">
    <name type="scientific">Periconia macrospinosa</name>
    <dbReference type="NCBI Taxonomy" id="97972"/>
    <lineage>
        <taxon>Eukaryota</taxon>
        <taxon>Fungi</taxon>
        <taxon>Dikarya</taxon>
        <taxon>Ascomycota</taxon>
        <taxon>Pezizomycotina</taxon>
        <taxon>Dothideomycetes</taxon>
        <taxon>Pleosporomycetidae</taxon>
        <taxon>Pleosporales</taxon>
        <taxon>Massarineae</taxon>
        <taxon>Periconiaceae</taxon>
        <taxon>Periconia</taxon>
    </lineage>
</organism>
<dbReference type="Proteomes" id="UP000244855">
    <property type="component" value="Unassembled WGS sequence"/>
</dbReference>
<gene>
    <name evidence="2" type="ORF">DM02DRAFT_598651</name>
</gene>
<keyword evidence="1" id="KW-0472">Membrane</keyword>
<evidence type="ECO:0000313" key="3">
    <source>
        <dbReference type="Proteomes" id="UP000244855"/>
    </source>
</evidence>
<protein>
    <submittedName>
        <fullName evidence="2">Uncharacterized protein</fullName>
    </submittedName>
</protein>
<sequence length="177" mass="19938">MPIISLITIFALSGYGLYLSYQNITRLQQYEEQSEKAAKWSNTVAERLHKTRTTQTSSTLTLLISFLTTVYLLLPTGLQRYHFVLAALLNAGVLFSSRAHMATFWNDRKQIQVPFVEKFNEAIKGSETVVSLLGLAACTWAEAGALWLLGWKGAVWPDIVFLIGFGALWMVSMKQMR</sequence>
<proteinExistence type="predicted"/>
<keyword evidence="3" id="KW-1185">Reference proteome</keyword>
<evidence type="ECO:0000313" key="2">
    <source>
        <dbReference type="EMBL" id="PVH96766.1"/>
    </source>
</evidence>
<keyword evidence="1" id="KW-0812">Transmembrane</keyword>
<evidence type="ECO:0000256" key="1">
    <source>
        <dbReference type="SAM" id="Phobius"/>
    </source>
</evidence>
<name>A0A2V1DF41_9PLEO</name>
<reference evidence="2 3" key="1">
    <citation type="journal article" date="2018" name="Sci. Rep.">
        <title>Comparative genomics provides insights into the lifestyle and reveals functional heterogeneity of dark septate endophytic fungi.</title>
        <authorList>
            <person name="Knapp D.G."/>
            <person name="Nemeth J.B."/>
            <person name="Barry K."/>
            <person name="Hainaut M."/>
            <person name="Henrissat B."/>
            <person name="Johnson J."/>
            <person name="Kuo A."/>
            <person name="Lim J.H.P."/>
            <person name="Lipzen A."/>
            <person name="Nolan M."/>
            <person name="Ohm R.A."/>
            <person name="Tamas L."/>
            <person name="Grigoriev I.V."/>
            <person name="Spatafora J.W."/>
            <person name="Nagy L.G."/>
            <person name="Kovacs G.M."/>
        </authorList>
    </citation>
    <scope>NUCLEOTIDE SEQUENCE [LARGE SCALE GENOMIC DNA]</scope>
    <source>
        <strain evidence="2 3">DSE2036</strain>
    </source>
</reference>
<dbReference type="OrthoDB" id="5405107at2759"/>
<feature type="transmembrane region" description="Helical" evidence="1">
    <location>
        <begin position="154"/>
        <end position="171"/>
    </location>
</feature>
<accession>A0A2V1DF41</accession>
<feature type="transmembrane region" description="Helical" evidence="1">
    <location>
        <begin position="80"/>
        <end position="99"/>
    </location>
</feature>
<dbReference type="AlphaFoldDB" id="A0A2V1DF41"/>